<dbReference type="AlphaFoldDB" id="A0A2I0JFA9"/>
<dbReference type="Proteomes" id="UP000233551">
    <property type="component" value="Unassembled WGS sequence"/>
</dbReference>
<evidence type="ECO:0000259" key="1">
    <source>
        <dbReference type="Pfam" id="PF03732"/>
    </source>
</evidence>
<proteinExistence type="predicted"/>
<organism evidence="2 3">
    <name type="scientific">Punica granatum</name>
    <name type="common">Pomegranate</name>
    <dbReference type="NCBI Taxonomy" id="22663"/>
    <lineage>
        <taxon>Eukaryota</taxon>
        <taxon>Viridiplantae</taxon>
        <taxon>Streptophyta</taxon>
        <taxon>Embryophyta</taxon>
        <taxon>Tracheophyta</taxon>
        <taxon>Spermatophyta</taxon>
        <taxon>Magnoliopsida</taxon>
        <taxon>eudicotyledons</taxon>
        <taxon>Gunneridae</taxon>
        <taxon>Pentapetalae</taxon>
        <taxon>rosids</taxon>
        <taxon>malvids</taxon>
        <taxon>Myrtales</taxon>
        <taxon>Lythraceae</taxon>
        <taxon>Punica</taxon>
    </lineage>
</organism>
<dbReference type="PANTHER" id="PTHR35046:SF9">
    <property type="entry name" value="RNA-DIRECTED DNA POLYMERASE"/>
    <property type="match status" value="1"/>
</dbReference>
<reference evidence="2 3" key="1">
    <citation type="submission" date="2017-11" db="EMBL/GenBank/DDBJ databases">
        <title>De-novo sequencing of pomegranate (Punica granatum L.) genome.</title>
        <authorList>
            <person name="Akparov Z."/>
            <person name="Amiraslanov A."/>
            <person name="Hajiyeva S."/>
            <person name="Abbasov M."/>
            <person name="Kaur K."/>
            <person name="Hamwieh A."/>
            <person name="Solovyev V."/>
            <person name="Salamov A."/>
            <person name="Braich B."/>
            <person name="Kosarev P."/>
            <person name="Mahmoud A."/>
            <person name="Hajiyev E."/>
            <person name="Babayeva S."/>
            <person name="Izzatullayeva V."/>
            <person name="Mammadov A."/>
            <person name="Mammadov A."/>
            <person name="Sharifova S."/>
            <person name="Ojaghi J."/>
            <person name="Eynullazada K."/>
            <person name="Bayramov B."/>
            <person name="Abdulazimova A."/>
            <person name="Shahmuradov I."/>
        </authorList>
    </citation>
    <scope>NUCLEOTIDE SEQUENCE [LARGE SCALE GENOMIC DNA]</scope>
    <source>
        <strain evidence="3">cv. AG2017</strain>
        <tissue evidence="2">Leaf</tissue>
    </source>
</reference>
<name>A0A2I0JFA9_PUNGR</name>
<dbReference type="InterPro" id="IPR005162">
    <property type="entry name" value="Retrotrans_gag_dom"/>
</dbReference>
<dbReference type="PANTHER" id="PTHR35046">
    <property type="entry name" value="ZINC KNUCKLE (CCHC-TYPE) FAMILY PROTEIN"/>
    <property type="match status" value="1"/>
</dbReference>
<dbReference type="EMBL" id="PGOL01001733">
    <property type="protein sequence ID" value="PKI54952.1"/>
    <property type="molecule type" value="Genomic_DNA"/>
</dbReference>
<evidence type="ECO:0000313" key="2">
    <source>
        <dbReference type="EMBL" id="PKI54952.1"/>
    </source>
</evidence>
<dbReference type="Pfam" id="PF03732">
    <property type="entry name" value="Retrotrans_gag"/>
    <property type="match status" value="1"/>
</dbReference>
<evidence type="ECO:0000313" key="3">
    <source>
        <dbReference type="Proteomes" id="UP000233551"/>
    </source>
</evidence>
<comment type="caution">
    <text evidence="2">The sequence shown here is derived from an EMBL/GenBank/DDBJ whole genome shotgun (WGS) entry which is preliminary data.</text>
</comment>
<sequence>MGSIKLIIPSFQGKNDPDVYIEWEKKVELVFDCHNYSEEKKVKFATVAFINYAIVWWDQLTVSRRQNGERPIDNWEDMKAVMRKRFVPSHYYRDLYLKLQNLK</sequence>
<accession>A0A2I0JFA9</accession>
<feature type="domain" description="Retrotransposon gag" evidence="1">
    <location>
        <begin position="43"/>
        <end position="103"/>
    </location>
</feature>
<gene>
    <name evidence="2" type="ORF">CRG98_024624</name>
</gene>
<keyword evidence="3" id="KW-1185">Reference proteome</keyword>
<protein>
    <recommendedName>
        <fullName evidence="1">Retrotransposon gag domain-containing protein</fullName>
    </recommendedName>
</protein>